<gene>
    <name evidence="2" type="ORF">FF38_08805</name>
</gene>
<dbReference type="AlphaFoldDB" id="A0A0L0BQT1"/>
<dbReference type="EMBL" id="JRES01001509">
    <property type="protein sequence ID" value="KNC22382.1"/>
    <property type="molecule type" value="Genomic_DNA"/>
</dbReference>
<reference evidence="2 3" key="1">
    <citation type="journal article" date="2015" name="Nat. Commun.">
        <title>Lucilia cuprina genome unlocks parasitic fly biology to underpin future interventions.</title>
        <authorList>
            <person name="Anstead C.A."/>
            <person name="Korhonen P.K."/>
            <person name="Young N.D."/>
            <person name="Hall R.S."/>
            <person name="Jex A.R."/>
            <person name="Murali S.C."/>
            <person name="Hughes D.S."/>
            <person name="Lee S.F."/>
            <person name="Perry T."/>
            <person name="Stroehlein A.J."/>
            <person name="Ansell B.R."/>
            <person name="Breugelmans B."/>
            <person name="Hofmann A."/>
            <person name="Qu J."/>
            <person name="Dugan S."/>
            <person name="Lee S.L."/>
            <person name="Chao H."/>
            <person name="Dinh H."/>
            <person name="Han Y."/>
            <person name="Doddapaneni H.V."/>
            <person name="Worley K.C."/>
            <person name="Muzny D.M."/>
            <person name="Ioannidis P."/>
            <person name="Waterhouse R.M."/>
            <person name="Zdobnov E.M."/>
            <person name="James P.J."/>
            <person name="Bagnall N.H."/>
            <person name="Kotze A.C."/>
            <person name="Gibbs R.A."/>
            <person name="Richards S."/>
            <person name="Batterham P."/>
            <person name="Gasser R.B."/>
        </authorList>
    </citation>
    <scope>NUCLEOTIDE SEQUENCE [LARGE SCALE GENOMIC DNA]</scope>
    <source>
        <strain evidence="2 3">LS</strain>
        <tissue evidence="2">Full body</tissue>
    </source>
</reference>
<keyword evidence="3" id="KW-1185">Reference proteome</keyword>
<evidence type="ECO:0000313" key="2">
    <source>
        <dbReference type="EMBL" id="KNC22382.1"/>
    </source>
</evidence>
<proteinExistence type="predicted"/>
<feature type="chain" id="PRO_5005534963" description="Protein TsetseEP domain-containing protein" evidence="1">
    <location>
        <begin position="20"/>
        <end position="379"/>
    </location>
</feature>
<evidence type="ECO:0000313" key="3">
    <source>
        <dbReference type="Proteomes" id="UP000037069"/>
    </source>
</evidence>
<dbReference type="OrthoDB" id="7972585at2759"/>
<dbReference type="SUPFAM" id="SSF58104">
    <property type="entry name" value="Methyl-accepting chemotaxis protein (MCP) signaling domain"/>
    <property type="match status" value="1"/>
</dbReference>
<evidence type="ECO:0008006" key="4">
    <source>
        <dbReference type="Google" id="ProtNLM"/>
    </source>
</evidence>
<protein>
    <recommendedName>
        <fullName evidence="4">Protein TsetseEP domain-containing protein</fullName>
    </recommendedName>
</protein>
<evidence type="ECO:0000256" key="1">
    <source>
        <dbReference type="SAM" id="SignalP"/>
    </source>
</evidence>
<dbReference type="Proteomes" id="UP000037069">
    <property type="component" value="Unassembled WGS sequence"/>
</dbReference>
<name>A0A0L0BQT1_LUCCU</name>
<sequence>MKFAVFALIASLCLVAVAAKATGDFMIENEEIQEYEYIAQELADEIMEIEPQTIFNGMYYVLKKVLKTLNGVKCTVEEVLRIQVASHTFLTDIHACGGEVNQKVQNLINAVNDIIETCKAIVGISESVCANEQGTRGVVSGVKTSHKCASNMLRKLLRLNKQIKRALKLIYQIKKVPGDTSKCVLDAAKSTGDIMIDDEITQEYQLLAQDLAEEIMEIETQDLFSGMYSVLKKTLTTLKGISCTIDEVLKIQYAAHKFLTDIAACGGEVSQKVQNLIDVVNDIIETCKAIIGINESVCANGQGARGVVSGVKVSHKCASSLLSKLLRLSNQIERALKLIVQIKNVPGESSKCVLKAVDTLEKYFTEFPANIKVCSKLTS</sequence>
<keyword evidence="1" id="KW-0732">Signal</keyword>
<feature type="non-terminal residue" evidence="2">
    <location>
        <position position="379"/>
    </location>
</feature>
<feature type="signal peptide" evidence="1">
    <location>
        <begin position="1"/>
        <end position="19"/>
    </location>
</feature>
<accession>A0A0L0BQT1</accession>
<organism evidence="2 3">
    <name type="scientific">Lucilia cuprina</name>
    <name type="common">Green bottle fly</name>
    <name type="synonym">Australian sheep blowfly</name>
    <dbReference type="NCBI Taxonomy" id="7375"/>
    <lineage>
        <taxon>Eukaryota</taxon>
        <taxon>Metazoa</taxon>
        <taxon>Ecdysozoa</taxon>
        <taxon>Arthropoda</taxon>
        <taxon>Hexapoda</taxon>
        <taxon>Insecta</taxon>
        <taxon>Pterygota</taxon>
        <taxon>Neoptera</taxon>
        <taxon>Endopterygota</taxon>
        <taxon>Diptera</taxon>
        <taxon>Brachycera</taxon>
        <taxon>Muscomorpha</taxon>
        <taxon>Oestroidea</taxon>
        <taxon>Calliphoridae</taxon>
        <taxon>Luciliinae</taxon>
        <taxon>Lucilia</taxon>
    </lineage>
</organism>
<comment type="caution">
    <text evidence="2">The sequence shown here is derived from an EMBL/GenBank/DDBJ whole genome shotgun (WGS) entry which is preliminary data.</text>
</comment>